<evidence type="ECO:0000313" key="1">
    <source>
        <dbReference type="EMBL" id="VFJ60113.1"/>
    </source>
</evidence>
<evidence type="ECO:0008006" key="4">
    <source>
        <dbReference type="Google" id="ProtNLM"/>
    </source>
</evidence>
<sequence>MYISNFVVQEIERGDGEAAKKRLGAVEHISLPATSPEAEILAKDFVTKGAIPANSEEGALHIGIAAAAGMHFLLTWNFKHINDAHARAAIAAIVESHGFVCPISS</sequence>
<dbReference type="EMBL" id="CAADFA010000278">
    <property type="protein sequence ID" value="VFJ60705.1"/>
    <property type="molecule type" value="Genomic_DNA"/>
</dbReference>
<evidence type="ECO:0000313" key="2">
    <source>
        <dbReference type="EMBL" id="VFJ60705.1"/>
    </source>
</evidence>
<reference evidence="1" key="1">
    <citation type="submission" date="2019-02" db="EMBL/GenBank/DDBJ databases">
        <authorList>
            <person name="Gruber-Vodicka R. H."/>
            <person name="Seah K. B. B."/>
        </authorList>
    </citation>
    <scope>NUCLEOTIDE SEQUENCE</scope>
    <source>
        <strain evidence="1">BECK_BZ163</strain>
        <strain evidence="3">BECK_BZ164</strain>
        <strain evidence="2">BECK_BZ165</strain>
    </source>
</reference>
<organism evidence="1">
    <name type="scientific">Candidatus Kentrum sp. FM</name>
    <dbReference type="NCBI Taxonomy" id="2126340"/>
    <lineage>
        <taxon>Bacteria</taxon>
        <taxon>Pseudomonadati</taxon>
        <taxon>Pseudomonadota</taxon>
        <taxon>Gammaproteobacteria</taxon>
        <taxon>Candidatus Kentrum</taxon>
    </lineage>
</organism>
<accession>A0A450T0X8</accession>
<protein>
    <recommendedName>
        <fullName evidence="4">PIN domain-containing protein</fullName>
    </recommendedName>
</protein>
<dbReference type="EMBL" id="CAADFL010000275">
    <property type="protein sequence ID" value="VFK13294.1"/>
    <property type="molecule type" value="Genomic_DNA"/>
</dbReference>
<dbReference type="AlphaFoldDB" id="A0A450T0X8"/>
<gene>
    <name evidence="1" type="ORF">BECKFM1743A_GA0114220_102564</name>
    <name evidence="3" type="ORF">BECKFM1743B_GA0114221_102755</name>
    <name evidence="2" type="ORF">BECKFM1743C_GA0114222_102784</name>
</gene>
<evidence type="ECO:0000313" key="3">
    <source>
        <dbReference type="EMBL" id="VFK13294.1"/>
    </source>
</evidence>
<proteinExistence type="predicted"/>
<dbReference type="EMBL" id="CAADEZ010000256">
    <property type="protein sequence ID" value="VFJ60113.1"/>
    <property type="molecule type" value="Genomic_DNA"/>
</dbReference>
<name>A0A450T0X8_9GAMM</name>